<evidence type="ECO:0000313" key="7">
    <source>
        <dbReference type="EMBL" id="KPK71899.1"/>
    </source>
</evidence>
<comment type="caution">
    <text evidence="7">The sequence shown here is derived from an EMBL/GenBank/DDBJ whole genome shotgun (WGS) entry which is preliminary data.</text>
</comment>
<sequence>MIDRIKIVLFRPHRAWSIIKDEPTGFADVLTHYLMPLVAIPAFCGLFGYTFVGMRFGFRAVVYRIPLPMAFVWALVFYLTTLIGIYIEGIIINTLAPSFHAKQHAVDAFKLAAYAYTPAAVAGVFRLFPSLSFFVFLISLYSIYLLYCGLPIMMEAPPEKVVVYLVLIIAVMIVVYLLVRAIPAAILSAAWHPA</sequence>
<evidence type="ECO:0000256" key="3">
    <source>
        <dbReference type="ARBA" id="ARBA00022989"/>
    </source>
</evidence>
<feature type="transmembrane region" description="Helical" evidence="5">
    <location>
        <begin position="162"/>
        <end position="191"/>
    </location>
</feature>
<evidence type="ECO:0000256" key="2">
    <source>
        <dbReference type="ARBA" id="ARBA00022692"/>
    </source>
</evidence>
<evidence type="ECO:0000259" key="6">
    <source>
        <dbReference type="Pfam" id="PF04893"/>
    </source>
</evidence>
<evidence type="ECO:0000313" key="8">
    <source>
        <dbReference type="Proteomes" id="UP000051096"/>
    </source>
</evidence>
<name>A0A0S8GI33_UNCW3</name>
<evidence type="ECO:0000256" key="1">
    <source>
        <dbReference type="ARBA" id="ARBA00004141"/>
    </source>
</evidence>
<accession>A0A0S8GI33</accession>
<evidence type="ECO:0000256" key="5">
    <source>
        <dbReference type="SAM" id="Phobius"/>
    </source>
</evidence>
<protein>
    <recommendedName>
        <fullName evidence="6">Yip1 domain-containing protein</fullName>
    </recommendedName>
</protein>
<feature type="transmembrane region" description="Helical" evidence="5">
    <location>
        <begin position="70"/>
        <end position="92"/>
    </location>
</feature>
<organism evidence="7 8">
    <name type="scientific">candidate division WOR_3 bacterium SM23_60</name>
    <dbReference type="NCBI Taxonomy" id="1703780"/>
    <lineage>
        <taxon>Bacteria</taxon>
        <taxon>Bacteria division WOR-3</taxon>
    </lineage>
</organism>
<proteinExistence type="predicted"/>
<feature type="transmembrane region" description="Helical" evidence="5">
    <location>
        <begin position="33"/>
        <end position="58"/>
    </location>
</feature>
<dbReference type="GO" id="GO:0016020">
    <property type="term" value="C:membrane"/>
    <property type="evidence" value="ECO:0007669"/>
    <property type="project" value="UniProtKB-SubCell"/>
</dbReference>
<keyword evidence="4 5" id="KW-0472">Membrane</keyword>
<comment type="subcellular location">
    <subcellularLocation>
        <location evidence="1">Membrane</location>
        <topology evidence="1">Multi-pass membrane protein</topology>
    </subcellularLocation>
</comment>
<dbReference type="Proteomes" id="UP000051096">
    <property type="component" value="Unassembled WGS sequence"/>
</dbReference>
<keyword evidence="3 5" id="KW-1133">Transmembrane helix</keyword>
<dbReference type="AlphaFoldDB" id="A0A0S8GI33"/>
<feature type="transmembrane region" description="Helical" evidence="5">
    <location>
        <begin position="131"/>
        <end position="150"/>
    </location>
</feature>
<dbReference type="Pfam" id="PF04893">
    <property type="entry name" value="Yip1"/>
    <property type="match status" value="1"/>
</dbReference>
<keyword evidence="2 5" id="KW-0812">Transmembrane</keyword>
<dbReference type="InterPro" id="IPR006977">
    <property type="entry name" value="Yip1_dom"/>
</dbReference>
<gene>
    <name evidence="7" type="ORF">AMJ87_06295</name>
</gene>
<feature type="domain" description="Yip1" evidence="6">
    <location>
        <begin position="8"/>
        <end position="178"/>
    </location>
</feature>
<dbReference type="EMBL" id="LJUO01000049">
    <property type="protein sequence ID" value="KPK71899.1"/>
    <property type="molecule type" value="Genomic_DNA"/>
</dbReference>
<reference evidence="7 8" key="1">
    <citation type="journal article" date="2015" name="Microbiome">
        <title>Genomic resolution of linkages in carbon, nitrogen, and sulfur cycling among widespread estuary sediment bacteria.</title>
        <authorList>
            <person name="Baker B.J."/>
            <person name="Lazar C.S."/>
            <person name="Teske A.P."/>
            <person name="Dick G.J."/>
        </authorList>
    </citation>
    <scope>NUCLEOTIDE SEQUENCE [LARGE SCALE GENOMIC DNA]</scope>
    <source>
        <strain evidence="7">SM23_60</strain>
    </source>
</reference>
<evidence type="ECO:0000256" key="4">
    <source>
        <dbReference type="ARBA" id="ARBA00023136"/>
    </source>
</evidence>